<feature type="region of interest" description="Disordered" evidence="5">
    <location>
        <begin position="652"/>
        <end position="673"/>
    </location>
</feature>
<gene>
    <name evidence="8" type="ORF">M2127_000374</name>
</gene>
<evidence type="ECO:0000256" key="4">
    <source>
        <dbReference type="PROSITE-ProRule" id="PRU00433"/>
    </source>
</evidence>
<dbReference type="InterPro" id="IPR051459">
    <property type="entry name" value="Cytochrome_c-type_DH"/>
</dbReference>
<dbReference type="GO" id="GO:0046872">
    <property type="term" value="F:metal ion binding"/>
    <property type="evidence" value="ECO:0007669"/>
    <property type="project" value="UniProtKB-KW"/>
</dbReference>
<keyword evidence="9" id="KW-1185">Reference proteome</keyword>
<dbReference type="Pfam" id="PF21342">
    <property type="entry name" value="SoxA-TsdA_cyt-c"/>
    <property type="match status" value="1"/>
</dbReference>
<keyword evidence="6" id="KW-0732">Signal</keyword>
<evidence type="ECO:0000259" key="7">
    <source>
        <dbReference type="PROSITE" id="PS51007"/>
    </source>
</evidence>
<keyword evidence="2 4" id="KW-0479">Metal-binding</keyword>
<dbReference type="GO" id="GO:0009055">
    <property type="term" value="F:electron transfer activity"/>
    <property type="evidence" value="ECO:0007669"/>
    <property type="project" value="InterPro"/>
</dbReference>
<dbReference type="RefSeq" id="WP_076024303.1">
    <property type="nucleotide sequence ID" value="NZ_JAQFIK010000006.1"/>
</dbReference>
<proteinExistence type="predicted"/>
<evidence type="ECO:0000256" key="6">
    <source>
        <dbReference type="SAM" id="SignalP"/>
    </source>
</evidence>
<dbReference type="InterPro" id="IPR009056">
    <property type="entry name" value="Cyt_c-like_dom"/>
</dbReference>
<dbReference type="PROSITE" id="PS51007">
    <property type="entry name" value="CYTC"/>
    <property type="match status" value="4"/>
</dbReference>
<keyword evidence="8" id="KW-0560">Oxidoreductase</keyword>
<evidence type="ECO:0000256" key="2">
    <source>
        <dbReference type="ARBA" id="ARBA00022723"/>
    </source>
</evidence>
<organism evidence="8 9">
    <name type="scientific">Polynucleobacter sphagniphilus</name>
    <dbReference type="NCBI Taxonomy" id="1743169"/>
    <lineage>
        <taxon>Bacteria</taxon>
        <taxon>Pseudomonadati</taxon>
        <taxon>Pseudomonadota</taxon>
        <taxon>Betaproteobacteria</taxon>
        <taxon>Burkholderiales</taxon>
        <taxon>Burkholderiaceae</taxon>
        <taxon>Polynucleobacter</taxon>
    </lineage>
</organism>
<dbReference type="PANTHER" id="PTHR35008">
    <property type="entry name" value="BLL4482 PROTEIN-RELATED"/>
    <property type="match status" value="1"/>
</dbReference>
<dbReference type="GO" id="GO:0020037">
    <property type="term" value="F:heme binding"/>
    <property type="evidence" value="ECO:0007669"/>
    <property type="project" value="InterPro"/>
</dbReference>
<dbReference type="SUPFAM" id="SSF46626">
    <property type="entry name" value="Cytochrome c"/>
    <property type="match status" value="5"/>
</dbReference>
<accession>A0AA43M6K4</accession>
<dbReference type="Gene3D" id="1.10.760.10">
    <property type="entry name" value="Cytochrome c-like domain"/>
    <property type="match status" value="4"/>
</dbReference>
<name>A0AA43M6K4_9BURK</name>
<dbReference type="Pfam" id="PF00034">
    <property type="entry name" value="Cytochrom_C"/>
    <property type="match status" value="3"/>
</dbReference>
<dbReference type="Proteomes" id="UP001161160">
    <property type="component" value="Unassembled WGS sequence"/>
</dbReference>
<reference evidence="8" key="1">
    <citation type="submission" date="2023-04" db="EMBL/GenBank/DDBJ databases">
        <title>Genome Encyclopedia of Bacteria and Archaea VI: Functional Genomics of Type Strains.</title>
        <authorList>
            <person name="Whitman W."/>
        </authorList>
    </citation>
    <scope>NUCLEOTIDE SEQUENCE</scope>
    <source>
        <strain evidence="8">Enz.4-51</strain>
    </source>
</reference>
<evidence type="ECO:0000313" key="8">
    <source>
        <dbReference type="EMBL" id="MDH6503091.1"/>
    </source>
</evidence>
<feature type="domain" description="Cytochrome c" evidence="7">
    <location>
        <begin position="177"/>
        <end position="286"/>
    </location>
</feature>
<evidence type="ECO:0000256" key="3">
    <source>
        <dbReference type="ARBA" id="ARBA00023004"/>
    </source>
</evidence>
<dbReference type="EMBL" id="JARXYA010000001">
    <property type="protein sequence ID" value="MDH6503091.1"/>
    <property type="molecule type" value="Genomic_DNA"/>
</dbReference>
<evidence type="ECO:0000256" key="1">
    <source>
        <dbReference type="ARBA" id="ARBA00022617"/>
    </source>
</evidence>
<dbReference type="GO" id="GO:0050338">
    <property type="term" value="F:thiosulfate dehydrogenase activity"/>
    <property type="evidence" value="ECO:0007669"/>
    <property type="project" value="UniProtKB-EC"/>
</dbReference>
<evidence type="ECO:0000256" key="5">
    <source>
        <dbReference type="SAM" id="MobiDB-lite"/>
    </source>
</evidence>
<feature type="domain" description="Cytochrome c" evidence="7">
    <location>
        <begin position="31"/>
        <end position="134"/>
    </location>
</feature>
<evidence type="ECO:0000313" key="9">
    <source>
        <dbReference type="Proteomes" id="UP001161160"/>
    </source>
</evidence>
<feature type="chain" id="PRO_5041250263" evidence="6">
    <location>
        <begin position="23"/>
        <end position="673"/>
    </location>
</feature>
<sequence>MNPLFKLIVLVFMLTLGSTALAAGLPAPSGELIKRGQYLSHLGDCVACHTDKGGKPMAGGLELKTPFGALYSTNITPDKATGIGGYSFEQFDRAMRKGIAADGHNLYPAMPYPSYSKMSPEDMQALYQYLIFGVAPVEMENLQSQMKWPYNIRWGLSFWNILFGGGKPFSADATQTNEWNRGAYIVQGLGHCGSCHTPRGILFEEKAMSQEGSSGRYFLAGSTVDSWHAVNLRNLWSASEIVAFLKTGRNQHATAYGAMTEVIGLSTQHFTDQDLTAMAVYLKSLSNEGEKPSQPIVPIEKTQLYKTVDGLAYVQFCSTCHRDDGKGVSKLFPPLAGNKSILSEDPTSVIHVVLSGWRSAETKTHTRAVGMPEYGSLSDQELAGIITFIRSSWGNASSAVTADQVATARGQIHLEAQSSTKFVTPRFSKMLDKSNSGQLVYGMRLMSETGVLLPGNVGNSLNCSSCHTNAGTVAQASPFVGVAAQFPAYAPRAGKMIDLEDRINGCFKRSMNGKALAKDSVEMKAMVAYMKWVNGSYKKDELIPGRGVGKIDKTLIPETANGKVIYQAQCTVCHGANGEGVKQSDGRYVFPMVWGDESFNLGAGMARTYTAAAFIKQNMPMGHSTKFPLGQGGSLSDQEAVDVAEYFTHMGRPDFSDKTKDWPEGGKPKDARY</sequence>
<keyword evidence="3 4" id="KW-0408">Iron</keyword>
<dbReference type="AlphaFoldDB" id="A0AA43M6K4"/>
<comment type="caution">
    <text evidence="8">The sequence shown here is derived from an EMBL/GenBank/DDBJ whole genome shotgun (WGS) entry which is preliminary data.</text>
</comment>
<dbReference type="InterPro" id="IPR036909">
    <property type="entry name" value="Cyt_c-like_dom_sf"/>
</dbReference>
<feature type="signal peptide" evidence="6">
    <location>
        <begin position="1"/>
        <end position="22"/>
    </location>
</feature>
<dbReference type="PANTHER" id="PTHR35008:SF8">
    <property type="entry name" value="ALCOHOL DEHYDROGENASE CYTOCHROME C SUBUNIT"/>
    <property type="match status" value="1"/>
</dbReference>
<feature type="domain" description="Cytochrome c" evidence="7">
    <location>
        <begin position="557"/>
        <end position="651"/>
    </location>
</feature>
<dbReference type="EC" id="1.8.2.2" evidence="8"/>
<feature type="domain" description="Cytochrome c" evidence="7">
    <location>
        <begin position="305"/>
        <end position="393"/>
    </location>
</feature>
<protein>
    <submittedName>
        <fullName evidence="8">Thiosulfate dehydrogenase</fullName>
        <ecNumber evidence="8">1.8.2.2</ecNumber>
    </submittedName>
</protein>
<keyword evidence="1 4" id="KW-0349">Heme</keyword>